<evidence type="ECO:0000259" key="8">
    <source>
        <dbReference type="SMART" id="SM00014"/>
    </source>
</evidence>
<dbReference type="Proteomes" id="UP000184603">
    <property type="component" value="Unassembled WGS sequence"/>
</dbReference>
<accession>A0A1M7Y563</accession>
<dbReference type="SUPFAM" id="SSF48317">
    <property type="entry name" value="Acid phosphatase/Vanadium-dependent haloperoxidase"/>
    <property type="match status" value="1"/>
</dbReference>
<dbReference type="SMART" id="SM00014">
    <property type="entry name" value="acidPPc"/>
    <property type="match status" value="1"/>
</dbReference>
<proteinExistence type="predicted"/>
<evidence type="ECO:0000256" key="7">
    <source>
        <dbReference type="SAM" id="Phobius"/>
    </source>
</evidence>
<evidence type="ECO:0000256" key="6">
    <source>
        <dbReference type="ARBA" id="ARBA00023136"/>
    </source>
</evidence>
<gene>
    <name evidence="9" type="ORF">SAMN02745220_01924</name>
</gene>
<keyword evidence="3 7" id="KW-0812">Transmembrane</keyword>
<evidence type="ECO:0000313" key="10">
    <source>
        <dbReference type="Proteomes" id="UP000184603"/>
    </source>
</evidence>
<name>A0A1M7Y563_9BACT</name>
<feature type="transmembrane region" description="Helical" evidence="7">
    <location>
        <begin position="78"/>
        <end position="98"/>
    </location>
</feature>
<keyword evidence="5 7" id="KW-1133">Transmembrane helix</keyword>
<dbReference type="RefSeq" id="WP_073613226.1">
    <property type="nucleotide sequence ID" value="NZ_FRFE01000007.1"/>
</dbReference>
<comment type="subcellular location">
    <subcellularLocation>
        <location evidence="1">Cell membrane</location>
        <topology evidence="1">Multi-pass membrane protein</topology>
    </subcellularLocation>
</comment>
<feature type="domain" description="Phosphatidic acid phosphatase type 2/haloperoxidase" evidence="8">
    <location>
        <begin position="37"/>
        <end position="150"/>
    </location>
</feature>
<feature type="transmembrane region" description="Helical" evidence="7">
    <location>
        <begin position="37"/>
        <end position="58"/>
    </location>
</feature>
<evidence type="ECO:0000256" key="5">
    <source>
        <dbReference type="ARBA" id="ARBA00022989"/>
    </source>
</evidence>
<dbReference type="InterPro" id="IPR036938">
    <property type="entry name" value="PAP2/HPO_sf"/>
</dbReference>
<organism evidence="9 10">
    <name type="scientific">Desulfopila aestuarii DSM 18488</name>
    <dbReference type="NCBI Taxonomy" id="1121416"/>
    <lineage>
        <taxon>Bacteria</taxon>
        <taxon>Pseudomonadati</taxon>
        <taxon>Thermodesulfobacteriota</taxon>
        <taxon>Desulfobulbia</taxon>
        <taxon>Desulfobulbales</taxon>
        <taxon>Desulfocapsaceae</taxon>
        <taxon>Desulfopila</taxon>
    </lineage>
</organism>
<dbReference type="AlphaFoldDB" id="A0A1M7Y563"/>
<dbReference type="GO" id="GO:0005886">
    <property type="term" value="C:plasma membrane"/>
    <property type="evidence" value="ECO:0007669"/>
    <property type="project" value="UniProtKB-SubCell"/>
</dbReference>
<dbReference type="Pfam" id="PF01569">
    <property type="entry name" value="PAP2"/>
    <property type="match status" value="1"/>
</dbReference>
<keyword evidence="6 7" id="KW-0472">Membrane</keyword>
<dbReference type="Gene3D" id="1.20.144.10">
    <property type="entry name" value="Phosphatidic acid phosphatase type 2/haloperoxidase"/>
    <property type="match status" value="1"/>
</dbReference>
<dbReference type="CDD" id="cd03392">
    <property type="entry name" value="PAP2_like_2"/>
    <property type="match status" value="1"/>
</dbReference>
<feature type="transmembrane region" description="Helical" evidence="7">
    <location>
        <begin position="6"/>
        <end position="25"/>
    </location>
</feature>
<evidence type="ECO:0000256" key="3">
    <source>
        <dbReference type="ARBA" id="ARBA00022692"/>
    </source>
</evidence>
<protein>
    <submittedName>
        <fullName evidence="9">Undecaprenyl-diphosphatase</fullName>
    </submittedName>
</protein>
<evidence type="ECO:0000256" key="1">
    <source>
        <dbReference type="ARBA" id="ARBA00004651"/>
    </source>
</evidence>
<feature type="transmembrane region" description="Helical" evidence="7">
    <location>
        <begin position="132"/>
        <end position="153"/>
    </location>
</feature>
<dbReference type="OrthoDB" id="9801622at2"/>
<dbReference type="PANTHER" id="PTHR14969:SF62">
    <property type="entry name" value="DECAPRENYLPHOSPHORYL-5-PHOSPHORIBOSE PHOSPHATASE RV3807C-RELATED"/>
    <property type="match status" value="1"/>
</dbReference>
<reference evidence="9 10" key="1">
    <citation type="submission" date="2016-12" db="EMBL/GenBank/DDBJ databases">
        <authorList>
            <person name="Song W.-J."/>
            <person name="Kurnit D.M."/>
        </authorList>
    </citation>
    <scope>NUCLEOTIDE SEQUENCE [LARGE SCALE GENOMIC DNA]</scope>
    <source>
        <strain evidence="9 10">DSM 18488</strain>
    </source>
</reference>
<evidence type="ECO:0000313" key="9">
    <source>
        <dbReference type="EMBL" id="SHO47582.1"/>
    </source>
</evidence>
<sequence>MDLFFLTITWLGSLYVLAPLSLVLAAKLFSSQRYTDLLLLLGGLAGISFIVHGLKLLVARPRPPVEGLLVAMPSDFSFPSAHTAQVTAFLFACALIFAKELPPREALLLWSGLGMIALLVGVSRIYLKVHYISDVVVGLVLGALWIFFLQWLLNAYGDRGMV</sequence>
<dbReference type="InterPro" id="IPR000326">
    <property type="entry name" value="PAP2/HPO"/>
</dbReference>
<dbReference type="PANTHER" id="PTHR14969">
    <property type="entry name" value="SPHINGOSINE-1-PHOSPHATE PHOSPHOHYDROLASE"/>
    <property type="match status" value="1"/>
</dbReference>
<keyword evidence="10" id="KW-1185">Reference proteome</keyword>
<keyword evidence="2" id="KW-1003">Cell membrane</keyword>
<keyword evidence="4" id="KW-0378">Hydrolase</keyword>
<dbReference type="STRING" id="1121416.SAMN02745220_01924"/>
<evidence type="ECO:0000256" key="4">
    <source>
        <dbReference type="ARBA" id="ARBA00022801"/>
    </source>
</evidence>
<feature type="transmembrane region" description="Helical" evidence="7">
    <location>
        <begin position="107"/>
        <end position="126"/>
    </location>
</feature>
<dbReference type="GO" id="GO:0016787">
    <property type="term" value="F:hydrolase activity"/>
    <property type="evidence" value="ECO:0007669"/>
    <property type="project" value="UniProtKB-KW"/>
</dbReference>
<dbReference type="EMBL" id="FRFE01000007">
    <property type="protein sequence ID" value="SHO47582.1"/>
    <property type="molecule type" value="Genomic_DNA"/>
</dbReference>
<evidence type="ECO:0000256" key="2">
    <source>
        <dbReference type="ARBA" id="ARBA00022475"/>
    </source>
</evidence>